<dbReference type="Proteomes" id="UP000266441">
    <property type="component" value="Unassembled WGS sequence"/>
</dbReference>
<dbReference type="Pfam" id="PF10977">
    <property type="entry name" value="DUF2797"/>
    <property type="match status" value="1"/>
</dbReference>
<dbReference type="RefSeq" id="WP_119349211.1">
    <property type="nucleotide sequence ID" value="NZ_QWET01000004.1"/>
</dbReference>
<keyword evidence="2" id="KW-1185">Reference proteome</keyword>
<dbReference type="OrthoDB" id="9775734at2"/>
<sequence>MNFEGNIFKMRTELATPVNYFLPVGEQEVEMNKLIGKEIKMHFSGQINCISCGKTTKTSFNQGFCYTCLQTAPESSESVVRPELSKSHFGIARDMEWAEKHDLIDHFVYLAVATELKVGVTRCHQIPTRWIDQGASFALKIAQTPNRHIAGIIEVFLKKHFTDRTNWQAMLKSSGNKNIDLLEEKKNALQLLPVELQKYYCKDDEITAIDYPLPVPPQKVKSVSFDKTPDIVETLKGIKGQYLIFENNTVLNIRKHNGYYLNISTSKAGV</sequence>
<organism evidence="1 2">
    <name type="scientific">Mariniphaga sediminis</name>
    <dbReference type="NCBI Taxonomy" id="1628158"/>
    <lineage>
        <taxon>Bacteria</taxon>
        <taxon>Pseudomonadati</taxon>
        <taxon>Bacteroidota</taxon>
        <taxon>Bacteroidia</taxon>
        <taxon>Marinilabiliales</taxon>
        <taxon>Prolixibacteraceae</taxon>
        <taxon>Mariniphaga</taxon>
    </lineage>
</organism>
<evidence type="ECO:0000313" key="1">
    <source>
        <dbReference type="EMBL" id="RIH65976.1"/>
    </source>
</evidence>
<dbReference type="InterPro" id="IPR021246">
    <property type="entry name" value="DUF2797"/>
</dbReference>
<name>A0A399D3C7_9BACT</name>
<protein>
    <submittedName>
        <fullName evidence="1">DUF2797 domain-containing protein</fullName>
    </submittedName>
</protein>
<reference evidence="1 2" key="1">
    <citation type="journal article" date="2015" name="Int. J. Syst. Evol. Microbiol.">
        <title>Mariniphaga sediminis sp. nov., isolated from coastal sediment.</title>
        <authorList>
            <person name="Wang F.Q."/>
            <person name="Shen Q.Y."/>
            <person name="Chen G.J."/>
            <person name="Du Z.J."/>
        </authorList>
    </citation>
    <scope>NUCLEOTIDE SEQUENCE [LARGE SCALE GENOMIC DNA]</scope>
    <source>
        <strain evidence="1 2">SY21</strain>
    </source>
</reference>
<gene>
    <name evidence="1" type="ORF">D1164_06840</name>
</gene>
<comment type="caution">
    <text evidence="1">The sequence shown here is derived from an EMBL/GenBank/DDBJ whole genome shotgun (WGS) entry which is preliminary data.</text>
</comment>
<accession>A0A399D3C7</accession>
<proteinExistence type="predicted"/>
<evidence type="ECO:0000313" key="2">
    <source>
        <dbReference type="Proteomes" id="UP000266441"/>
    </source>
</evidence>
<dbReference type="AlphaFoldDB" id="A0A399D3C7"/>
<dbReference type="EMBL" id="QWET01000004">
    <property type="protein sequence ID" value="RIH65976.1"/>
    <property type="molecule type" value="Genomic_DNA"/>
</dbReference>